<dbReference type="PROSITE" id="PS50943">
    <property type="entry name" value="HTH_CROC1"/>
    <property type="match status" value="1"/>
</dbReference>
<dbReference type="Pfam" id="PF01381">
    <property type="entry name" value="HTH_3"/>
    <property type="match status" value="1"/>
</dbReference>
<dbReference type="Gene3D" id="1.10.260.40">
    <property type="entry name" value="lambda repressor-like DNA-binding domains"/>
    <property type="match status" value="1"/>
</dbReference>
<organism evidence="5 6">
    <name type="scientific">Bacteroides graminisolvens</name>
    <dbReference type="NCBI Taxonomy" id="477666"/>
    <lineage>
        <taxon>Bacteria</taxon>
        <taxon>Pseudomonadati</taxon>
        <taxon>Bacteroidota</taxon>
        <taxon>Bacteroidia</taxon>
        <taxon>Bacteroidales</taxon>
        <taxon>Bacteroidaceae</taxon>
        <taxon>Bacteroides</taxon>
    </lineage>
</organism>
<reference evidence="5 6" key="1">
    <citation type="journal article" date="2018" name="Nat. Biotechnol.">
        <title>A standardized bacterial taxonomy based on genome phylogeny substantially revises the tree of life.</title>
        <authorList>
            <person name="Parks D.H."/>
            <person name="Chuvochina M."/>
            <person name="Waite D.W."/>
            <person name="Rinke C."/>
            <person name="Skarshewski A."/>
            <person name="Chaumeil P.A."/>
            <person name="Hugenholtz P."/>
        </authorList>
    </citation>
    <scope>NUCLEOTIDE SEQUENCE [LARGE SCALE GENOMIC DNA]</scope>
    <source>
        <strain evidence="5">UBA9667</strain>
    </source>
</reference>
<dbReference type="SUPFAM" id="SSF47413">
    <property type="entry name" value="lambda repressor-like DNA-binding domains"/>
    <property type="match status" value="1"/>
</dbReference>
<keyword evidence="2" id="KW-0238">DNA-binding</keyword>
<feature type="domain" description="HTH cro/C1-type" evidence="4">
    <location>
        <begin position="7"/>
        <end position="62"/>
    </location>
</feature>
<gene>
    <name evidence="5" type="ORF">DHW31_07585</name>
</gene>
<evidence type="ECO:0000256" key="1">
    <source>
        <dbReference type="ARBA" id="ARBA00023015"/>
    </source>
</evidence>
<keyword evidence="3" id="KW-0804">Transcription</keyword>
<dbReference type="CDD" id="cd00093">
    <property type="entry name" value="HTH_XRE"/>
    <property type="match status" value="1"/>
</dbReference>
<sequence>MDIKDRIKMLMEKENMTSGAFAESIGIQQSTLSHILNGRNKPSLDVIMKVHQKYSSIDLEWLLYGNGNLNEQSQKSISMDFLPSLFDENAINTSNVSAEREYRKEMPLREPDYNTKEPVKQEVKYIERPPRKITEIRIFFDDNTYETFRGEK</sequence>
<dbReference type="PANTHER" id="PTHR40661">
    <property type="match status" value="1"/>
</dbReference>
<keyword evidence="1" id="KW-0805">Transcription regulation</keyword>
<comment type="caution">
    <text evidence="5">The sequence shown here is derived from an EMBL/GenBank/DDBJ whole genome shotgun (WGS) entry which is preliminary data.</text>
</comment>
<dbReference type="RefSeq" id="WP_276991095.1">
    <property type="nucleotide sequence ID" value="NZ_JAJUIH010000001.1"/>
</dbReference>
<dbReference type="Proteomes" id="UP000263098">
    <property type="component" value="Unassembled WGS sequence"/>
</dbReference>
<dbReference type="InterPro" id="IPR001387">
    <property type="entry name" value="Cro/C1-type_HTH"/>
</dbReference>
<dbReference type="GO" id="GO:0003677">
    <property type="term" value="F:DNA binding"/>
    <property type="evidence" value="ECO:0007669"/>
    <property type="project" value="UniProtKB-KW"/>
</dbReference>
<evidence type="ECO:0000256" key="3">
    <source>
        <dbReference type="ARBA" id="ARBA00023163"/>
    </source>
</evidence>
<dbReference type="AlphaFoldDB" id="A0A3D2SEE2"/>
<dbReference type="EMBL" id="DPVG01000272">
    <property type="protein sequence ID" value="HCK24623.1"/>
    <property type="molecule type" value="Genomic_DNA"/>
</dbReference>
<dbReference type="InterPro" id="IPR010982">
    <property type="entry name" value="Lambda_DNA-bd_dom_sf"/>
</dbReference>
<dbReference type="SMART" id="SM00530">
    <property type="entry name" value="HTH_XRE"/>
    <property type="match status" value="1"/>
</dbReference>
<evidence type="ECO:0000313" key="5">
    <source>
        <dbReference type="EMBL" id="HCK24623.1"/>
    </source>
</evidence>
<proteinExistence type="predicted"/>
<accession>A0A3D2SEE2</accession>
<protein>
    <submittedName>
        <fullName evidence="5">Transcriptional regulator</fullName>
    </submittedName>
</protein>
<name>A0A3D2SEE2_9BACE</name>
<evidence type="ECO:0000313" key="6">
    <source>
        <dbReference type="Proteomes" id="UP000263098"/>
    </source>
</evidence>
<evidence type="ECO:0000256" key="2">
    <source>
        <dbReference type="ARBA" id="ARBA00023125"/>
    </source>
</evidence>
<dbReference type="PANTHER" id="PTHR40661:SF3">
    <property type="entry name" value="FELS-1 PROPHAGE TRANSCRIPTIONAL REGULATOR"/>
    <property type="match status" value="1"/>
</dbReference>
<evidence type="ECO:0000259" key="4">
    <source>
        <dbReference type="PROSITE" id="PS50943"/>
    </source>
</evidence>